<evidence type="ECO:0000256" key="6">
    <source>
        <dbReference type="ARBA" id="ARBA00023015"/>
    </source>
</evidence>
<dbReference type="SUPFAM" id="SSF50729">
    <property type="entry name" value="PH domain-like"/>
    <property type="match status" value="1"/>
</dbReference>
<dbReference type="EMBL" id="DAKRPA010000242">
    <property type="protein sequence ID" value="DAZ94606.1"/>
    <property type="molecule type" value="Genomic_DNA"/>
</dbReference>
<evidence type="ECO:0000313" key="16">
    <source>
        <dbReference type="Proteomes" id="UP001146120"/>
    </source>
</evidence>
<dbReference type="GO" id="GO:0035101">
    <property type="term" value="C:FACT complex"/>
    <property type="evidence" value="ECO:0007669"/>
    <property type="project" value="TreeGrafter"/>
</dbReference>
<dbReference type="PRINTS" id="PR00887">
    <property type="entry name" value="SSRCOGNITION"/>
</dbReference>
<dbReference type="GO" id="GO:0016787">
    <property type="term" value="F:hydrolase activity"/>
    <property type="evidence" value="ECO:0007669"/>
    <property type="project" value="InterPro"/>
</dbReference>
<evidence type="ECO:0000256" key="8">
    <source>
        <dbReference type="ARBA" id="ARBA00023204"/>
    </source>
</evidence>
<dbReference type="InterPro" id="IPR033140">
    <property type="entry name" value="Lipase_GDXG_put_SER_AS"/>
</dbReference>
<dbReference type="Gene3D" id="2.30.29.220">
    <property type="entry name" value="Structure-specific recognition protein (SSRP1)"/>
    <property type="match status" value="1"/>
</dbReference>
<comment type="subcellular location">
    <subcellularLocation>
        <location evidence="1">Chromosome</location>
    </subcellularLocation>
</comment>
<feature type="active site" evidence="10">
    <location>
        <position position="267"/>
    </location>
</feature>
<feature type="domain" description="SSRP1 dimerization" evidence="11">
    <location>
        <begin position="597"/>
        <end position="665"/>
    </location>
</feature>
<protein>
    <recommendedName>
        <fullName evidence="17">Alpha/beta hydrolase fold-3 domain-containing protein</fullName>
    </recommendedName>
</protein>
<dbReference type="GO" id="GO:0006281">
    <property type="term" value="P:DNA repair"/>
    <property type="evidence" value="ECO:0007669"/>
    <property type="project" value="UniProtKB-KW"/>
</dbReference>
<dbReference type="InterPro" id="IPR013094">
    <property type="entry name" value="AB_hydrolase_3"/>
</dbReference>
<accession>A0AAV2YKE1</accession>
<evidence type="ECO:0000256" key="4">
    <source>
        <dbReference type="ARBA" id="ARBA00022705"/>
    </source>
</evidence>
<evidence type="ECO:0000259" key="11">
    <source>
        <dbReference type="Pfam" id="PF03531"/>
    </source>
</evidence>
<organism evidence="15 16">
    <name type="scientific">Lagenidium giganteum</name>
    <dbReference type="NCBI Taxonomy" id="4803"/>
    <lineage>
        <taxon>Eukaryota</taxon>
        <taxon>Sar</taxon>
        <taxon>Stramenopiles</taxon>
        <taxon>Oomycota</taxon>
        <taxon>Peronosporomycetes</taxon>
        <taxon>Pythiales</taxon>
        <taxon>Pythiaceae</taxon>
    </lineage>
</organism>
<dbReference type="InterPro" id="IPR035417">
    <property type="entry name" value="SSRP1/POB3_N"/>
</dbReference>
<dbReference type="Pfam" id="PF17292">
    <property type="entry name" value="POB3_N"/>
    <property type="match status" value="1"/>
</dbReference>
<comment type="similarity">
    <text evidence="2">Belongs to the SSRP1 family.</text>
</comment>
<dbReference type="GO" id="GO:0006260">
    <property type="term" value="P:DNA replication"/>
    <property type="evidence" value="ECO:0007669"/>
    <property type="project" value="UniProtKB-KW"/>
</dbReference>
<keyword evidence="4" id="KW-0235">DNA replication</keyword>
<feature type="domain" description="Alpha/beta hydrolase fold-3" evidence="12">
    <location>
        <begin position="180"/>
        <end position="396"/>
    </location>
</feature>
<dbReference type="InterPro" id="IPR011993">
    <property type="entry name" value="PH-like_dom_sf"/>
</dbReference>
<feature type="domain" description="FACT complex subunit SSRP1-like first PH" evidence="14">
    <location>
        <begin position="705"/>
        <end position="823"/>
    </location>
</feature>
<proteinExistence type="inferred from homology"/>
<sequence>MPVFAWRSPAAMATSKNHDVRAVEGCDASHVTPLALAAYVTLASINAVWGFDALGIKRRLIVHEFMRWALCFHALEALCRAIGAYVARGCQLRFPEWTFVWECMQGMAHAAGARNCHHLVLSANASAFRRNSDVLGRWLGALSCYLSDTKLEVFEHRGLEHVWLRSKIEHDASSSRTLVLMYYHGGGYTLFCPRFYIPFGNVLLQQAKRQFALAGDEDINAQVILPNDRKFPQHSLATIAADGLAIYNHIVHDRGVDPSNIVLAGDSAGAGLTMETLLKLRDSSSGDFPAGAICACPFFDLLGDHDDRKLSHLSQNMRHAMRKLARSDSDCEREQADTQKLARVAQCDLSGLPSLLLVGAEFDLVADHARAVAKKAAADGVDVTLKEYDKMPHAFFLFPSLVLPRARTAVRDMVAFAIHCFHCHDDHHQARAILYFLYHTLISSKKDIVCPPNGPTTEPLPVAAPVPSALPSGTSIGLCVSVWSVKERERDVIYIMAETTLNNVFWGHSDGHLVLSASGLLWRSRTTESQKKLAKDEIVTMLWTPVGEKNNHIKVYQKGGKYVRFTGLKRADIDQLKQHVETYFDRELVQEKVSSSGGNWGEMKFEGPNLNFRGDNESSVLELPLELVAQCALPGKNEVELQFHEDDTVAGDEETLVEMRVYLPPGDGSDDVITAEAFRDEVLQRANIRSVTGKSIVELEESLGTFLTPRGRYGVEIYANFLRMHGKTFDYKIMYSNINRCFLLELPNGINTAFVISLEEPIRQGKQGYPHLVLQLSKEDVHIDVNLSADEIKKYNGNIHERMSGALPQIVATLFKFIIGKKVYTSGKFKTHSGDRAVKCAVKAQSGHLYPLEKSF</sequence>
<dbReference type="FunFam" id="2.30.29.150:FF:000001">
    <property type="entry name" value="Fact complex subunit ssrp1"/>
    <property type="match status" value="1"/>
</dbReference>
<dbReference type="InterPro" id="IPR000969">
    <property type="entry name" value="SSRP1/POB3"/>
</dbReference>
<dbReference type="AlphaFoldDB" id="A0AAV2YKE1"/>
<feature type="non-terminal residue" evidence="15">
    <location>
        <position position="856"/>
    </location>
</feature>
<keyword evidence="5" id="KW-0227">DNA damage</keyword>
<keyword evidence="6" id="KW-0805">Transcription regulation</keyword>
<evidence type="ECO:0000259" key="14">
    <source>
        <dbReference type="Pfam" id="PF21103"/>
    </source>
</evidence>
<keyword evidence="8" id="KW-0234">DNA repair</keyword>
<feature type="domain" description="FACT complex subunit SSRP1/POB3 N-terminal PH" evidence="13">
    <location>
        <begin position="500"/>
        <end position="588"/>
    </location>
</feature>
<evidence type="ECO:0000259" key="13">
    <source>
        <dbReference type="Pfam" id="PF17292"/>
    </source>
</evidence>
<evidence type="ECO:0000256" key="7">
    <source>
        <dbReference type="ARBA" id="ARBA00023163"/>
    </source>
</evidence>
<evidence type="ECO:0000256" key="5">
    <source>
        <dbReference type="ARBA" id="ARBA00022763"/>
    </source>
</evidence>
<dbReference type="GO" id="GO:0003677">
    <property type="term" value="F:DNA binding"/>
    <property type="evidence" value="ECO:0007669"/>
    <property type="project" value="InterPro"/>
</dbReference>
<dbReference type="InterPro" id="IPR048993">
    <property type="entry name" value="SSRP1-like_PH1"/>
</dbReference>
<dbReference type="SUPFAM" id="SSF53474">
    <property type="entry name" value="alpha/beta-Hydrolases"/>
    <property type="match status" value="1"/>
</dbReference>
<reference evidence="15" key="2">
    <citation type="journal article" date="2023" name="Microbiol Resour">
        <title>Decontamination and Annotation of the Draft Genome Sequence of the Oomycete Lagenidium giganteum ARSEF 373.</title>
        <authorList>
            <person name="Morgan W.R."/>
            <person name="Tartar A."/>
        </authorList>
    </citation>
    <scope>NUCLEOTIDE SEQUENCE</scope>
    <source>
        <strain evidence="15">ARSEF 373</strain>
    </source>
</reference>
<evidence type="ECO:0000256" key="2">
    <source>
        <dbReference type="ARBA" id="ARBA00010060"/>
    </source>
</evidence>
<evidence type="ECO:0000256" key="9">
    <source>
        <dbReference type="ARBA" id="ARBA00023242"/>
    </source>
</evidence>
<dbReference type="Gene3D" id="2.30.29.150">
    <property type="match status" value="1"/>
</dbReference>
<dbReference type="Pfam" id="PF03531">
    <property type="entry name" value="SSrecog"/>
    <property type="match status" value="1"/>
</dbReference>
<evidence type="ECO:0000259" key="12">
    <source>
        <dbReference type="Pfam" id="PF07859"/>
    </source>
</evidence>
<dbReference type="PROSITE" id="PS01174">
    <property type="entry name" value="LIPASE_GDXG_SER"/>
    <property type="match status" value="1"/>
</dbReference>
<dbReference type="Pfam" id="PF07859">
    <property type="entry name" value="Abhydrolase_3"/>
    <property type="match status" value="1"/>
</dbReference>
<dbReference type="GO" id="GO:0042393">
    <property type="term" value="F:histone binding"/>
    <property type="evidence" value="ECO:0007669"/>
    <property type="project" value="TreeGrafter"/>
</dbReference>
<name>A0AAV2YKE1_9STRA</name>
<dbReference type="Proteomes" id="UP001146120">
    <property type="component" value="Unassembled WGS sequence"/>
</dbReference>
<comment type="caution">
    <text evidence="15">The sequence shown here is derived from an EMBL/GenBank/DDBJ whole genome shotgun (WGS) entry which is preliminary data.</text>
</comment>
<dbReference type="CDD" id="cd13230">
    <property type="entry name" value="PH1_SSRP1-like"/>
    <property type="match status" value="1"/>
</dbReference>
<evidence type="ECO:0008006" key="17">
    <source>
        <dbReference type="Google" id="ProtNLM"/>
    </source>
</evidence>
<reference evidence="15" key="1">
    <citation type="submission" date="2022-11" db="EMBL/GenBank/DDBJ databases">
        <authorList>
            <person name="Morgan W.R."/>
            <person name="Tartar A."/>
        </authorList>
    </citation>
    <scope>NUCLEOTIDE SEQUENCE</scope>
    <source>
        <strain evidence="15">ARSEF 373</strain>
    </source>
</reference>
<dbReference type="Gene3D" id="2.30.29.30">
    <property type="entry name" value="Pleckstrin-homology domain (PH domain)/Phosphotyrosine-binding domain (PTB)"/>
    <property type="match status" value="2"/>
</dbReference>
<dbReference type="InterPro" id="IPR038167">
    <property type="entry name" value="SSRP1_sf"/>
</dbReference>
<dbReference type="InterPro" id="IPR029058">
    <property type="entry name" value="AB_hydrolase_fold"/>
</dbReference>
<dbReference type="FunFam" id="2.30.29.220:FF:000004">
    <property type="entry name" value="FACT complex subunit SSRP1"/>
    <property type="match status" value="1"/>
</dbReference>
<dbReference type="GO" id="GO:0031491">
    <property type="term" value="F:nucleosome binding"/>
    <property type="evidence" value="ECO:0007669"/>
    <property type="project" value="TreeGrafter"/>
</dbReference>
<dbReference type="PANTHER" id="PTHR45849:SF1">
    <property type="entry name" value="FACT COMPLEX SUBUNIT SSRP1"/>
    <property type="match status" value="1"/>
</dbReference>
<keyword evidence="16" id="KW-1185">Reference proteome</keyword>
<keyword evidence="7" id="KW-0804">Transcription</keyword>
<dbReference type="InterPro" id="IPR050454">
    <property type="entry name" value="RTT106/SSRP1_HistChap/FACT"/>
</dbReference>
<dbReference type="PANTHER" id="PTHR45849">
    <property type="entry name" value="FACT COMPLEX SUBUNIT SSRP1"/>
    <property type="match status" value="1"/>
</dbReference>
<evidence type="ECO:0000313" key="15">
    <source>
        <dbReference type="EMBL" id="DAZ94606.1"/>
    </source>
</evidence>
<gene>
    <name evidence="15" type="ORF">N0F65_005369</name>
</gene>
<evidence type="ECO:0000256" key="1">
    <source>
        <dbReference type="ARBA" id="ARBA00004286"/>
    </source>
</evidence>
<keyword evidence="3" id="KW-0158">Chromosome</keyword>
<evidence type="ECO:0000256" key="10">
    <source>
        <dbReference type="PROSITE-ProRule" id="PRU10038"/>
    </source>
</evidence>
<dbReference type="Gene3D" id="3.40.50.1820">
    <property type="entry name" value="alpha/beta hydrolase"/>
    <property type="match status" value="1"/>
</dbReference>
<dbReference type="InterPro" id="IPR024954">
    <property type="entry name" value="SSRP1_DD"/>
</dbReference>
<evidence type="ECO:0000256" key="3">
    <source>
        <dbReference type="ARBA" id="ARBA00022454"/>
    </source>
</evidence>
<dbReference type="Pfam" id="PF21103">
    <property type="entry name" value="PH1_SSRP1-like"/>
    <property type="match status" value="1"/>
</dbReference>
<keyword evidence="9" id="KW-0539">Nucleus</keyword>